<keyword evidence="4" id="KW-1185">Reference proteome</keyword>
<gene>
    <name evidence="3" type="ORF">C8N32_106104</name>
</gene>
<evidence type="ECO:0000313" key="3">
    <source>
        <dbReference type="EMBL" id="PTN02531.1"/>
    </source>
</evidence>
<feature type="domain" description="AsmA" evidence="2">
    <location>
        <begin position="5"/>
        <end position="180"/>
    </location>
</feature>
<sequence>MRWLLRIVLSLILLIGLLVGTLFLLPADKVAGLASDKLREATGREVTLSGRLSPSLWPQIGVATGPISISNAGWADQTPILAADGMSVGLDLMALLGGDIRVDEIALRRPRILLEKAVDGRVNWALAKTESTGAGNGGDSAAPDTPRPFALEKATIADASLTYIDHATGTRQQIEGLNLTARLPEYHGPADLALSARLNGQDLEATARVAAFGPFLAGETAGLTAEISLAGARGRFDGQAGLAPSASGRVEAEARDIAALFSALGQPAPDLPKGMDRRMAAEGQISFAGSKLSLRNATVQAAGNTVTGQADLDLAAKPRVTAALAASSLDFTTLSDKTAGGGSGAGGRKTSGAGWPETPFDLGTLGALDADVTLTTDSLSAGGLHLGATDLRAQLVDRRLAITLNRVAAYDGAVSGTLVLNGRGDGSVGADLTIARVGMQALLRDLAGYDRLLGAADLRLNLLGAGRSMAAVMGSLSGEGAVSFGKGELRGLDLAGMLRNLDLSYMGEGSKTIFDAISASFTIRNGVLHNDDLTFSAPLMAAEGHGAVDLGRQRLDYRLRPTALPGSDGKGLRVPLMITGPWEDPKFNLDLEALAREELELEQKRKDLEERARAETDKAREKAEQRAAEELGRKEGESLEDALRRKVEEEAVRGLRNLFGGN</sequence>
<reference evidence="3 4" key="1">
    <citation type="submission" date="2018-04" db="EMBL/GenBank/DDBJ databases">
        <title>Genomic Encyclopedia of Archaeal and Bacterial Type Strains, Phase II (KMG-II): from individual species to whole genera.</title>
        <authorList>
            <person name="Goeker M."/>
        </authorList>
    </citation>
    <scope>NUCLEOTIDE SEQUENCE [LARGE SCALE GENOMIC DNA]</scope>
    <source>
        <strain evidence="3 4">DSM 18064</strain>
    </source>
</reference>
<dbReference type="GO" id="GO:0005886">
    <property type="term" value="C:plasma membrane"/>
    <property type="evidence" value="ECO:0007669"/>
    <property type="project" value="TreeGrafter"/>
</dbReference>
<proteinExistence type="predicted"/>
<dbReference type="PANTHER" id="PTHR30441">
    <property type="entry name" value="DUF748 DOMAIN-CONTAINING PROTEIN"/>
    <property type="match status" value="1"/>
</dbReference>
<dbReference type="InterPro" id="IPR007844">
    <property type="entry name" value="AsmA"/>
</dbReference>
<accession>A0A2T5BT23</accession>
<dbReference type="Pfam" id="PF05170">
    <property type="entry name" value="AsmA"/>
    <property type="match status" value="2"/>
</dbReference>
<dbReference type="GO" id="GO:0090313">
    <property type="term" value="P:regulation of protein targeting to membrane"/>
    <property type="evidence" value="ECO:0007669"/>
    <property type="project" value="TreeGrafter"/>
</dbReference>
<feature type="domain" description="AsmA" evidence="2">
    <location>
        <begin position="351"/>
        <end position="532"/>
    </location>
</feature>
<evidence type="ECO:0000259" key="2">
    <source>
        <dbReference type="Pfam" id="PF05170"/>
    </source>
</evidence>
<feature type="region of interest" description="Disordered" evidence="1">
    <location>
        <begin position="605"/>
        <end position="644"/>
    </location>
</feature>
<name>A0A2T5BT23_9RHOB</name>
<evidence type="ECO:0000313" key="4">
    <source>
        <dbReference type="Proteomes" id="UP000243859"/>
    </source>
</evidence>
<dbReference type="RefSeq" id="WP_170106752.1">
    <property type="nucleotide sequence ID" value="NZ_NHSI01000046.1"/>
</dbReference>
<organism evidence="3 4">
    <name type="scientific">Rhodovulum imhoffii</name>
    <dbReference type="NCBI Taxonomy" id="365340"/>
    <lineage>
        <taxon>Bacteria</taxon>
        <taxon>Pseudomonadati</taxon>
        <taxon>Pseudomonadota</taxon>
        <taxon>Alphaproteobacteria</taxon>
        <taxon>Rhodobacterales</taxon>
        <taxon>Paracoccaceae</taxon>
        <taxon>Rhodovulum</taxon>
    </lineage>
</organism>
<dbReference type="PANTHER" id="PTHR30441:SF4">
    <property type="entry name" value="PROTEIN ASMA"/>
    <property type="match status" value="1"/>
</dbReference>
<dbReference type="EMBL" id="QAAA01000006">
    <property type="protein sequence ID" value="PTN02531.1"/>
    <property type="molecule type" value="Genomic_DNA"/>
</dbReference>
<dbReference type="AlphaFoldDB" id="A0A2T5BT23"/>
<comment type="caution">
    <text evidence="3">The sequence shown here is derived from an EMBL/GenBank/DDBJ whole genome shotgun (WGS) entry which is preliminary data.</text>
</comment>
<protein>
    <submittedName>
        <fullName evidence="3">AsmA protein</fullName>
    </submittedName>
</protein>
<evidence type="ECO:0000256" key="1">
    <source>
        <dbReference type="SAM" id="MobiDB-lite"/>
    </source>
</evidence>
<dbReference type="InterPro" id="IPR052894">
    <property type="entry name" value="AsmA-related"/>
</dbReference>
<dbReference type="Proteomes" id="UP000243859">
    <property type="component" value="Unassembled WGS sequence"/>
</dbReference>
<dbReference type="CDD" id="cd22249">
    <property type="entry name" value="UDM1_RNF168_RNF169-like"/>
    <property type="match status" value="1"/>
</dbReference>